<comment type="caution">
    <text evidence="2">The sequence shown here is derived from an EMBL/GenBank/DDBJ whole genome shotgun (WGS) entry which is preliminary data.</text>
</comment>
<protein>
    <submittedName>
        <fullName evidence="2">Uncharacterized protein</fullName>
    </submittedName>
</protein>
<accession>A0AAW2HQL8</accession>
<dbReference type="AlphaFoldDB" id="A0AAW2HQL8"/>
<dbReference type="EMBL" id="JARGDH010000003">
    <property type="protein sequence ID" value="KAL0272157.1"/>
    <property type="molecule type" value="Genomic_DNA"/>
</dbReference>
<proteinExistence type="predicted"/>
<evidence type="ECO:0000256" key="1">
    <source>
        <dbReference type="SAM" id="MobiDB-lite"/>
    </source>
</evidence>
<feature type="compositionally biased region" description="Basic and acidic residues" evidence="1">
    <location>
        <begin position="16"/>
        <end position="30"/>
    </location>
</feature>
<evidence type="ECO:0000313" key="2">
    <source>
        <dbReference type="EMBL" id="KAL0272157.1"/>
    </source>
</evidence>
<organism evidence="2">
    <name type="scientific">Menopon gallinae</name>
    <name type="common">poultry shaft louse</name>
    <dbReference type="NCBI Taxonomy" id="328185"/>
    <lineage>
        <taxon>Eukaryota</taxon>
        <taxon>Metazoa</taxon>
        <taxon>Ecdysozoa</taxon>
        <taxon>Arthropoda</taxon>
        <taxon>Hexapoda</taxon>
        <taxon>Insecta</taxon>
        <taxon>Pterygota</taxon>
        <taxon>Neoptera</taxon>
        <taxon>Paraneoptera</taxon>
        <taxon>Psocodea</taxon>
        <taxon>Troctomorpha</taxon>
        <taxon>Phthiraptera</taxon>
        <taxon>Amblycera</taxon>
        <taxon>Menoponidae</taxon>
        <taxon>Menopon</taxon>
    </lineage>
</organism>
<sequence>MEKEVKHRLKRNRRRERAERMQAQRDHGDSAEDETLTGVKPPRPPIRRKKLKEPTFEEDIIDGFAILAFRSYEELEQFDLLTELFGGPPGCSPGCCH</sequence>
<feature type="region of interest" description="Disordered" evidence="1">
    <location>
        <begin position="1"/>
        <end position="51"/>
    </location>
</feature>
<reference evidence="2" key="1">
    <citation type="journal article" date="2024" name="Gigascience">
        <title>Chromosome-level genome of the poultry shaft louse Menopon gallinae provides insight into the host-switching and adaptive evolution of parasitic lice.</title>
        <authorList>
            <person name="Xu Y."/>
            <person name="Ma L."/>
            <person name="Liu S."/>
            <person name="Liang Y."/>
            <person name="Liu Q."/>
            <person name="He Z."/>
            <person name="Tian L."/>
            <person name="Duan Y."/>
            <person name="Cai W."/>
            <person name="Li H."/>
            <person name="Song F."/>
        </authorList>
    </citation>
    <scope>NUCLEOTIDE SEQUENCE</scope>
    <source>
        <strain evidence="2">Cailab_2023a</strain>
    </source>
</reference>
<feature type="compositionally biased region" description="Basic residues" evidence="1">
    <location>
        <begin position="1"/>
        <end position="15"/>
    </location>
</feature>
<name>A0AAW2HQL8_9NEOP</name>
<gene>
    <name evidence="2" type="ORF">PYX00_005236</name>
</gene>